<dbReference type="EMBL" id="JAHUTI010032707">
    <property type="protein sequence ID" value="MED6243135.1"/>
    <property type="molecule type" value="Genomic_DNA"/>
</dbReference>
<reference evidence="1 2" key="1">
    <citation type="submission" date="2021-07" db="EMBL/GenBank/DDBJ databases">
        <authorList>
            <person name="Palmer J.M."/>
        </authorList>
    </citation>
    <scope>NUCLEOTIDE SEQUENCE [LARGE SCALE GENOMIC DNA]</scope>
    <source>
        <strain evidence="1 2">AT_MEX2019</strain>
        <tissue evidence="1">Muscle</tissue>
    </source>
</reference>
<feature type="non-terminal residue" evidence="1">
    <location>
        <position position="1"/>
    </location>
</feature>
<dbReference type="Proteomes" id="UP001345963">
    <property type="component" value="Unassembled WGS sequence"/>
</dbReference>
<comment type="caution">
    <text evidence="1">The sequence shown here is derived from an EMBL/GenBank/DDBJ whole genome shotgun (WGS) entry which is preliminary data.</text>
</comment>
<proteinExistence type="predicted"/>
<sequence length="113" mass="12779">EKISDGSCLRHMGPNGDYCLNGLGLRCESPHPPTLRQEGKPVYFLPFFIERKCKNKHQRQRAHVWTPLFFGVSFVAKSNQLQSLGEVRGDPHCHYEVHQGSDPAAVDGINHTR</sequence>
<evidence type="ECO:0000313" key="1">
    <source>
        <dbReference type="EMBL" id="MED6243135.1"/>
    </source>
</evidence>
<evidence type="ECO:0000313" key="2">
    <source>
        <dbReference type="Proteomes" id="UP001345963"/>
    </source>
</evidence>
<name>A0ABU7B0K1_9TELE</name>
<keyword evidence="2" id="KW-1185">Reference proteome</keyword>
<gene>
    <name evidence="1" type="ORF">ATANTOWER_015478</name>
</gene>
<organism evidence="1 2">
    <name type="scientific">Ataeniobius toweri</name>
    <dbReference type="NCBI Taxonomy" id="208326"/>
    <lineage>
        <taxon>Eukaryota</taxon>
        <taxon>Metazoa</taxon>
        <taxon>Chordata</taxon>
        <taxon>Craniata</taxon>
        <taxon>Vertebrata</taxon>
        <taxon>Euteleostomi</taxon>
        <taxon>Actinopterygii</taxon>
        <taxon>Neopterygii</taxon>
        <taxon>Teleostei</taxon>
        <taxon>Neoteleostei</taxon>
        <taxon>Acanthomorphata</taxon>
        <taxon>Ovalentaria</taxon>
        <taxon>Atherinomorphae</taxon>
        <taxon>Cyprinodontiformes</taxon>
        <taxon>Goodeidae</taxon>
        <taxon>Ataeniobius</taxon>
    </lineage>
</organism>
<accession>A0ABU7B0K1</accession>
<protein>
    <submittedName>
        <fullName evidence="1">Uncharacterized protein</fullName>
    </submittedName>
</protein>